<feature type="region of interest" description="Disordered" evidence="1">
    <location>
        <begin position="1"/>
        <end position="93"/>
    </location>
</feature>
<name>A0AAN8P4V7_POLSC</name>
<sequence length="141" mass="15418">MDNITVGSYPSHYPDDCSRMARLDSGNETLLSDESPCELSATPPESNDAESSAGDSEKAKKTNSGIEENLVPPKITPFSGVLDKKIDRDPDNKEPAAWVLNVPAHDPSVLKQTNYILIEQHDQYQVLPTENPNPTMVPADI</sequence>
<evidence type="ECO:0000313" key="2">
    <source>
        <dbReference type="EMBL" id="KAK6638695.1"/>
    </source>
</evidence>
<reference evidence="2 3" key="1">
    <citation type="submission" date="2023-10" db="EMBL/GenBank/DDBJ databases">
        <title>Genomes of two closely related lineages of the louse Polyplax serrata with different host specificities.</title>
        <authorList>
            <person name="Martinu J."/>
            <person name="Tarabai H."/>
            <person name="Stefka J."/>
            <person name="Hypsa V."/>
        </authorList>
    </citation>
    <scope>NUCLEOTIDE SEQUENCE [LARGE SCALE GENOMIC DNA]</scope>
    <source>
        <strain evidence="2">HR10_N</strain>
    </source>
</reference>
<proteinExistence type="predicted"/>
<evidence type="ECO:0000313" key="3">
    <source>
        <dbReference type="Proteomes" id="UP001372834"/>
    </source>
</evidence>
<feature type="compositionally biased region" description="Basic and acidic residues" evidence="1">
    <location>
        <begin position="82"/>
        <end position="93"/>
    </location>
</feature>
<dbReference type="AlphaFoldDB" id="A0AAN8P4V7"/>
<dbReference type="Proteomes" id="UP001372834">
    <property type="component" value="Unassembled WGS sequence"/>
</dbReference>
<evidence type="ECO:0000256" key="1">
    <source>
        <dbReference type="SAM" id="MobiDB-lite"/>
    </source>
</evidence>
<dbReference type="EMBL" id="JAWJWE010000003">
    <property type="protein sequence ID" value="KAK6638695.1"/>
    <property type="molecule type" value="Genomic_DNA"/>
</dbReference>
<gene>
    <name evidence="2" type="ORF">RUM43_006962</name>
</gene>
<accession>A0AAN8P4V7</accession>
<feature type="compositionally biased region" description="Polar residues" evidence="1">
    <location>
        <begin position="43"/>
        <end position="54"/>
    </location>
</feature>
<feature type="compositionally biased region" description="Basic and acidic residues" evidence="1">
    <location>
        <begin position="13"/>
        <end position="22"/>
    </location>
</feature>
<comment type="caution">
    <text evidence="2">The sequence shown here is derived from an EMBL/GenBank/DDBJ whole genome shotgun (WGS) entry which is preliminary data.</text>
</comment>
<protein>
    <submittedName>
        <fullName evidence="2">Uncharacterized protein</fullName>
    </submittedName>
</protein>
<organism evidence="2 3">
    <name type="scientific">Polyplax serrata</name>
    <name type="common">Common mouse louse</name>
    <dbReference type="NCBI Taxonomy" id="468196"/>
    <lineage>
        <taxon>Eukaryota</taxon>
        <taxon>Metazoa</taxon>
        <taxon>Ecdysozoa</taxon>
        <taxon>Arthropoda</taxon>
        <taxon>Hexapoda</taxon>
        <taxon>Insecta</taxon>
        <taxon>Pterygota</taxon>
        <taxon>Neoptera</taxon>
        <taxon>Paraneoptera</taxon>
        <taxon>Psocodea</taxon>
        <taxon>Troctomorpha</taxon>
        <taxon>Phthiraptera</taxon>
        <taxon>Anoplura</taxon>
        <taxon>Polyplacidae</taxon>
        <taxon>Polyplax</taxon>
    </lineage>
</organism>